<accession>A0A9N9KQX4</accession>
<organism evidence="2 3">
    <name type="scientific">Hymenoscyphus fraxineus</name>
    <dbReference type="NCBI Taxonomy" id="746836"/>
    <lineage>
        <taxon>Eukaryota</taxon>
        <taxon>Fungi</taxon>
        <taxon>Dikarya</taxon>
        <taxon>Ascomycota</taxon>
        <taxon>Pezizomycotina</taxon>
        <taxon>Leotiomycetes</taxon>
        <taxon>Helotiales</taxon>
        <taxon>Helotiaceae</taxon>
        <taxon>Hymenoscyphus</taxon>
    </lineage>
</organism>
<dbReference type="EMBL" id="CAJVRL010000045">
    <property type="protein sequence ID" value="CAG8952274.1"/>
    <property type="molecule type" value="Genomic_DNA"/>
</dbReference>
<name>A0A9N9KQX4_9HELO</name>
<feature type="compositionally biased region" description="Basic and acidic residues" evidence="1">
    <location>
        <begin position="492"/>
        <end position="505"/>
    </location>
</feature>
<evidence type="ECO:0008006" key="4">
    <source>
        <dbReference type="Google" id="ProtNLM"/>
    </source>
</evidence>
<feature type="region of interest" description="Disordered" evidence="1">
    <location>
        <begin position="1"/>
        <end position="144"/>
    </location>
</feature>
<feature type="compositionally biased region" description="Basic and acidic residues" evidence="1">
    <location>
        <begin position="19"/>
        <end position="30"/>
    </location>
</feature>
<evidence type="ECO:0000313" key="3">
    <source>
        <dbReference type="Proteomes" id="UP000696280"/>
    </source>
</evidence>
<sequence>MSPHLHSSTRRPQPLTETDYDHEISLEDHTSPTSIQRTSRSRSADPVQPVEDTASDSSSRRNSDVPLKKPHKSQRLRKELSKRKYRKYQDRRLGGEGGLDGQAVEESANEEEDTIEHVDSNQNGSAPARDDEEEQPRGRRTKKEVKEIDSAIDILYENQRGLFLCGAALFSSKALGNLDPSPWTNIAHKTSATNPTNAQVPDPSWEWAWKEWVINHENDVDEDGWEYSFAFSKAFSWHGRSWWNSYVRRRAWIRKRVRKNAGYQAQQPDNMLTADYFTVNSTPRDRSQSQSRPSTLAEANRLSAANRVSLNMDDREQDEEICDINALMTALKLARIDREKLEVVKNFIKHGEGDLYYLQDRMHDIMKMFIFQASRKILLAHLHQEYDSASQSHQESQKSKVGDEDKNEEEEEHSKAWSTRKRLEYLSAALEHADEEVKKLEFWSDVKEMAESGDTKHAVDARKGWEVREWEGIDNSGPKDVISQPEKAHIKIDISSVEGKDDEKGNGTTKKVNKGKGKEGGGT</sequence>
<proteinExistence type="predicted"/>
<evidence type="ECO:0000313" key="2">
    <source>
        <dbReference type="EMBL" id="CAG8952274.1"/>
    </source>
</evidence>
<reference evidence="2" key="1">
    <citation type="submission" date="2021-07" db="EMBL/GenBank/DDBJ databases">
        <authorList>
            <person name="Durling M."/>
        </authorList>
    </citation>
    <scope>NUCLEOTIDE SEQUENCE</scope>
</reference>
<feature type="compositionally biased region" description="Basic and acidic residues" evidence="1">
    <location>
        <begin position="58"/>
        <end position="67"/>
    </location>
</feature>
<feature type="region of interest" description="Disordered" evidence="1">
    <location>
        <begin position="492"/>
        <end position="523"/>
    </location>
</feature>
<protein>
    <recommendedName>
        <fullName evidence="4">Peroxin/Ferlin domain-containing protein</fullName>
    </recommendedName>
</protein>
<dbReference type="OrthoDB" id="72441at2759"/>
<gene>
    <name evidence="2" type="ORF">HYFRA_00001014</name>
</gene>
<feature type="compositionally biased region" description="Basic residues" evidence="1">
    <location>
        <begin position="68"/>
        <end position="86"/>
    </location>
</feature>
<dbReference type="AlphaFoldDB" id="A0A9N9KQX4"/>
<comment type="caution">
    <text evidence="2">The sequence shown here is derived from an EMBL/GenBank/DDBJ whole genome shotgun (WGS) entry which is preliminary data.</text>
</comment>
<evidence type="ECO:0000256" key="1">
    <source>
        <dbReference type="SAM" id="MobiDB-lite"/>
    </source>
</evidence>
<feature type="region of interest" description="Disordered" evidence="1">
    <location>
        <begin position="389"/>
        <end position="418"/>
    </location>
</feature>
<dbReference type="Proteomes" id="UP000696280">
    <property type="component" value="Unassembled WGS sequence"/>
</dbReference>
<feature type="compositionally biased region" description="Basic and acidic residues" evidence="1">
    <location>
        <begin position="395"/>
        <end position="404"/>
    </location>
</feature>
<keyword evidence="3" id="KW-1185">Reference proteome</keyword>